<evidence type="ECO:0000256" key="5">
    <source>
        <dbReference type="ARBA" id="ARBA00022723"/>
    </source>
</evidence>
<dbReference type="Gene3D" id="3.20.20.70">
    <property type="entry name" value="Aldolase class I"/>
    <property type="match status" value="1"/>
</dbReference>
<keyword evidence="6" id="KW-0227">DNA damage</keyword>
<accession>A0AAW7X7E6</accession>
<dbReference type="NCBIfam" id="NF006530">
    <property type="entry name" value="PRK08999.1"/>
    <property type="match status" value="1"/>
</dbReference>
<dbReference type="PROSITE" id="PS51462">
    <property type="entry name" value="NUDIX"/>
    <property type="match status" value="1"/>
</dbReference>
<dbReference type="InterPro" id="IPR022998">
    <property type="entry name" value="ThiamineP_synth_TenI"/>
</dbReference>
<feature type="binding site" evidence="17">
    <location>
        <position position="28"/>
    </location>
    <ligand>
        <name>8-oxo-dGTP</name>
        <dbReference type="ChEBI" id="CHEBI:77896"/>
    </ligand>
</feature>
<dbReference type="AlphaFoldDB" id="A0AAW7X7E6"/>
<feature type="binding site" evidence="17">
    <location>
        <begin position="39"/>
        <end position="42"/>
    </location>
    <ligand>
        <name>8-oxo-dGTP</name>
        <dbReference type="ChEBI" id="CHEBI:77896"/>
    </ligand>
</feature>
<evidence type="ECO:0000256" key="4">
    <source>
        <dbReference type="ARBA" id="ARBA00022705"/>
    </source>
</evidence>
<keyword evidence="4" id="KW-0235">DNA replication</keyword>
<dbReference type="GO" id="GO:0006281">
    <property type="term" value="P:DNA repair"/>
    <property type="evidence" value="ECO:0007669"/>
    <property type="project" value="UniProtKB-KW"/>
</dbReference>
<sequence length="329" mass="35236">MPNTEANLVHVAVGVIKDTSGNILIAKRPEHVHMGGRWEFPGGKVERNESVATALARELHEELGIDITGDSRITPLITIRHQYPDKTVLLDVRIVEQFGGEPAGKEGQPLRWVPVASLQDYTFPDANYPIISALQLPRILPISPAFLSLADCVALGEFYAQQRYTLWHMRSPNCDRDVFIKAINRAVERVGVDVGITVNATVAEYDRVTALHLHLNSAQLLSLKARPQLRSGGLLSASCHNLEELNAAHKLGVDYVLFSPVNATASHPSADAAGWSALQAFCAAARVPVYALGGVGECDVDKAIACGAQGVAGISAFSPGANNSIGRGV</sequence>
<feature type="binding site" evidence="17">
    <location>
        <position position="127"/>
    </location>
    <ligand>
        <name>8-oxo-dGTP</name>
        <dbReference type="ChEBI" id="CHEBI:77896"/>
    </ligand>
</feature>
<dbReference type="GO" id="GO:0035539">
    <property type="term" value="F:8-oxo-7,8-dihydrodeoxyguanosine triphosphate pyrophosphatase activity"/>
    <property type="evidence" value="ECO:0007669"/>
    <property type="project" value="UniProtKB-EC"/>
</dbReference>
<evidence type="ECO:0000313" key="20">
    <source>
        <dbReference type="EMBL" id="MDO6423215.1"/>
    </source>
</evidence>
<evidence type="ECO:0000256" key="8">
    <source>
        <dbReference type="ARBA" id="ARBA00022842"/>
    </source>
</evidence>
<keyword evidence="9" id="KW-0234">DNA repair</keyword>
<feature type="binding site" evidence="18">
    <location>
        <position position="62"/>
    </location>
    <ligand>
        <name>Mg(2+)</name>
        <dbReference type="ChEBI" id="CHEBI:18420"/>
    </ligand>
</feature>
<dbReference type="InterPro" id="IPR013785">
    <property type="entry name" value="Aldolase_TIM"/>
</dbReference>
<evidence type="ECO:0000256" key="16">
    <source>
        <dbReference type="ARBA" id="ARBA00042798"/>
    </source>
</evidence>
<dbReference type="GO" id="GO:0044715">
    <property type="term" value="F:8-oxo-dGDP phosphatase activity"/>
    <property type="evidence" value="ECO:0007669"/>
    <property type="project" value="TreeGrafter"/>
</dbReference>
<evidence type="ECO:0000256" key="7">
    <source>
        <dbReference type="ARBA" id="ARBA00022801"/>
    </source>
</evidence>
<dbReference type="InterPro" id="IPR000086">
    <property type="entry name" value="NUDIX_hydrolase_dom"/>
</dbReference>
<evidence type="ECO:0000256" key="2">
    <source>
        <dbReference type="ARBA" id="ARBA00005582"/>
    </source>
</evidence>
<dbReference type="InterPro" id="IPR015797">
    <property type="entry name" value="NUDIX_hydrolase-like_dom_sf"/>
</dbReference>
<dbReference type="SUPFAM" id="SSF51391">
    <property type="entry name" value="Thiamin phosphate synthase"/>
    <property type="match status" value="1"/>
</dbReference>
<feature type="binding site" evidence="18">
    <location>
        <position position="42"/>
    </location>
    <ligand>
        <name>Mg(2+)</name>
        <dbReference type="ChEBI" id="CHEBI:18420"/>
    </ligand>
</feature>
<comment type="catalytic activity">
    <reaction evidence="11">
        <text>8-oxo-GTP + H2O = 8-oxo-GMP + diphosphate + H(+)</text>
        <dbReference type="Rhea" id="RHEA:67616"/>
        <dbReference type="ChEBI" id="CHEBI:15377"/>
        <dbReference type="ChEBI" id="CHEBI:15378"/>
        <dbReference type="ChEBI" id="CHEBI:33019"/>
        <dbReference type="ChEBI" id="CHEBI:143553"/>
        <dbReference type="ChEBI" id="CHEBI:145694"/>
    </reaction>
</comment>
<evidence type="ECO:0000256" key="18">
    <source>
        <dbReference type="PIRSR" id="PIRSR603561-2"/>
    </source>
</evidence>
<evidence type="ECO:0000256" key="6">
    <source>
        <dbReference type="ARBA" id="ARBA00022763"/>
    </source>
</evidence>
<dbReference type="CDD" id="cd00564">
    <property type="entry name" value="TMP_TenI"/>
    <property type="match status" value="1"/>
</dbReference>
<name>A0AAW7X7E6_9GAMM</name>
<dbReference type="PANTHER" id="PTHR47707:SF1">
    <property type="entry name" value="NUDIX HYDROLASE FAMILY PROTEIN"/>
    <property type="match status" value="1"/>
</dbReference>
<comment type="cofactor">
    <cofactor evidence="1 18">
        <name>Mg(2+)</name>
        <dbReference type="ChEBI" id="CHEBI:18420"/>
    </cofactor>
</comment>
<dbReference type="GO" id="GO:0009228">
    <property type="term" value="P:thiamine biosynthetic process"/>
    <property type="evidence" value="ECO:0007669"/>
    <property type="project" value="UniProtKB-KW"/>
</dbReference>
<dbReference type="Proteomes" id="UP001169760">
    <property type="component" value="Unassembled WGS sequence"/>
</dbReference>
<evidence type="ECO:0000256" key="17">
    <source>
        <dbReference type="PIRSR" id="PIRSR603561-1"/>
    </source>
</evidence>
<dbReference type="EMBL" id="JAUOPB010000008">
    <property type="protein sequence ID" value="MDO6423215.1"/>
    <property type="molecule type" value="Genomic_DNA"/>
</dbReference>
<dbReference type="PROSITE" id="PS00893">
    <property type="entry name" value="NUDIX_BOX"/>
    <property type="match status" value="1"/>
</dbReference>
<evidence type="ECO:0000256" key="11">
    <source>
        <dbReference type="ARBA" id="ARBA00036904"/>
    </source>
</evidence>
<dbReference type="InterPro" id="IPR047127">
    <property type="entry name" value="MutT-like"/>
</dbReference>
<dbReference type="Pfam" id="PF14815">
    <property type="entry name" value="NUDIX_4"/>
    <property type="match status" value="1"/>
</dbReference>
<dbReference type="GO" id="GO:0008413">
    <property type="term" value="F:8-oxo-7,8-dihydroguanosine triphosphate pyrophosphatase activity"/>
    <property type="evidence" value="ECO:0007669"/>
    <property type="project" value="InterPro"/>
</dbReference>
<evidence type="ECO:0000256" key="3">
    <source>
        <dbReference type="ARBA" id="ARBA00022457"/>
    </source>
</evidence>
<dbReference type="EC" id="3.6.1.55" evidence="12"/>
<feature type="binding site" evidence="17">
    <location>
        <position position="33"/>
    </location>
    <ligand>
        <name>8-oxo-dGTP</name>
        <dbReference type="ChEBI" id="CHEBI:77896"/>
    </ligand>
</feature>
<dbReference type="InterPro" id="IPR020476">
    <property type="entry name" value="Nudix_hydrolase"/>
</dbReference>
<evidence type="ECO:0000256" key="15">
    <source>
        <dbReference type="ARBA" id="ARBA00041979"/>
    </source>
</evidence>
<dbReference type="RefSeq" id="WP_303492945.1">
    <property type="nucleotide sequence ID" value="NZ_JAUOPB010000008.1"/>
</dbReference>
<evidence type="ECO:0000256" key="13">
    <source>
        <dbReference type="ARBA" id="ARBA00040794"/>
    </source>
</evidence>
<dbReference type="InterPro" id="IPR036206">
    <property type="entry name" value="ThiamineP_synth_sf"/>
</dbReference>
<proteinExistence type="inferred from homology"/>
<keyword evidence="3" id="KW-0515">Mutator protein</keyword>
<protein>
    <recommendedName>
        <fullName evidence="13">8-oxo-dGTP diphosphatase</fullName>
        <ecNumber evidence="12">3.6.1.55</ecNumber>
    </recommendedName>
    <alternativeName>
        <fullName evidence="16">7,8-dihydro-8-oxoguanine-triphosphatase</fullName>
    </alternativeName>
    <alternativeName>
        <fullName evidence="15">Mutator protein MutT</fullName>
    </alternativeName>
    <alternativeName>
        <fullName evidence="14">dGTP pyrophosphohydrolase</fullName>
    </alternativeName>
</protein>
<dbReference type="Pfam" id="PF02581">
    <property type="entry name" value="TMP-TENI"/>
    <property type="match status" value="1"/>
</dbReference>
<dbReference type="Gene3D" id="3.90.79.10">
    <property type="entry name" value="Nucleoside Triphosphate Pyrophosphohydrolase"/>
    <property type="match status" value="1"/>
</dbReference>
<evidence type="ECO:0000259" key="19">
    <source>
        <dbReference type="PROSITE" id="PS51462"/>
    </source>
</evidence>
<evidence type="ECO:0000256" key="12">
    <source>
        <dbReference type="ARBA" id="ARBA00038905"/>
    </source>
</evidence>
<dbReference type="GO" id="GO:0044716">
    <property type="term" value="F:8-oxo-GDP phosphatase activity"/>
    <property type="evidence" value="ECO:0007669"/>
    <property type="project" value="TreeGrafter"/>
</dbReference>
<comment type="similarity">
    <text evidence="2">Belongs to the Nudix hydrolase family.</text>
</comment>
<evidence type="ECO:0000256" key="9">
    <source>
        <dbReference type="ARBA" id="ARBA00023204"/>
    </source>
</evidence>
<comment type="caution">
    <text evidence="20">The sequence shown here is derived from an EMBL/GenBank/DDBJ whole genome shotgun (WGS) entry which is preliminary data.</text>
</comment>
<gene>
    <name evidence="20" type="ORF">Q4521_12085</name>
</gene>
<dbReference type="SUPFAM" id="SSF55811">
    <property type="entry name" value="Nudix"/>
    <property type="match status" value="1"/>
</dbReference>
<evidence type="ECO:0000256" key="10">
    <source>
        <dbReference type="ARBA" id="ARBA00035861"/>
    </source>
</evidence>
<dbReference type="PANTHER" id="PTHR47707">
    <property type="entry name" value="8-OXO-DGTP DIPHOSPHATASE"/>
    <property type="match status" value="1"/>
</dbReference>
<dbReference type="PRINTS" id="PR00502">
    <property type="entry name" value="NUDIXFAMILY"/>
</dbReference>
<dbReference type="FunFam" id="3.90.79.10:FF:000014">
    <property type="entry name" value="8-oxo-dGTP diphosphatase MutT"/>
    <property type="match status" value="1"/>
</dbReference>
<dbReference type="InterPro" id="IPR020084">
    <property type="entry name" value="NUDIX_hydrolase_CS"/>
</dbReference>
<dbReference type="GO" id="GO:0046872">
    <property type="term" value="F:metal ion binding"/>
    <property type="evidence" value="ECO:0007669"/>
    <property type="project" value="UniProtKB-KW"/>
</dbReference>
<dbReference type="NCBIfam" id="TIGR00586">
    <property type="entry name" value="mutt"/>
    <property type="match status" value="1"/>
</dbReference>
<evidence type="ECO:0000256" key="1">
    <source>
        <dbReference type="ARBA" id="ARBA00001946"/>
    </source>
</evidence>
<dbReference type="InterPro" id="IPR003561">
    <property type="entry name" value="Mutator_MutT"/>
</dbReference>
<reference evidence="20" key="1">
    <citation type="submission" date="2023-07" db="EMBL/GenBank/DDBJ databases">
        <title>Genome content predicts the carbon catabolic preferences of heterotrophic bacteria.</title>
        <authorList>
            <person name="Gralka M."/>
        </authorList>
    </citation>
    <scope>NUCLEOTIDE SEQUENCE</scope>
    <source>
        <strain evidence="20">I3M17_2</strain>
    </source>
</reference>
<comment type="catalytic activity">
    <reaction evidence="10">
        <text>8-oxo-dGTP + H2O = 8-oxo-dGMP + diphosphate + H(+)</text>
        <dbReference type="Rhea" id="RHEA:31575"/>
        <dbReference type="ChEBI" id="CHEBI:15377"/>
        <dbReference type="ChEBI" id="CHEBI:15378"/>
        <dbReference type="ChEBI" id="CHEBI:33019"/>
        <dbReference type="ChEBI" id="CHEBI:63224"/>
        <dbReference type="ChEBI" id="CHEBI:77896"/>
        <dbReference type="EC" id="3.6.1.55"/>
    </reaction>
</comment>
<keyword evidence="8 18" id="KW-0460">Magnesium</keyword>
<dbReference type="InterPro" id="IPR029119">
    <property type="entry name" value="MutY_C"/>
</dbReference>
<feature type="domain" description="Nudix hydrolase" evidence="19">
    <location>
        <begin position="8"/>
        <end position="138"/>
    </location>
</feature>
<dbReference type="GO" id="GO:0006260">
    <property type="term" value="P:DNA replication"/>
    <property type="evidence" value="ECO:0007669"/>
    <property type="project" value="UniProtKB-KW"/>
</dbReference>
<evidence type="ECO:0000256" key="14">
    <source>
        <dbReference type="ARBA" id="ARBA00041592"/>
    </source>
</evidence>
<dbReference type="CDD" id="cd03425">
    <property type="entry name" value="NUDIX_MutT_NudA_like"/>
    <property type="match status" value="1"/>
</dbReference>
<evidence type="ECO:0000313" key="21">
    <source>
        <dbReference type="Proteomes" id="UP001169760"/>
    </source>
</evidence>
<keyword evidence="5 18" id="KW-0479">Metal-binding</keyword>
<keyword evidence="7 20" id="KW-0378">Hydrolase</keyword>
<organism evidence="20 21">
    <name type="scientific">Saccharophagus degradans</name>
    <dbReference type="NCBI Taxonomy" id="86304"/>
    <lineage>
        <taxon>Bacteria</taxon>
        <taxon>Pseudomonadati</taxon>
        <taxon>Pseudomonadota</taxon>
        <taxon>Gammaproteobacteria</taxon>
        <taxon>Cellvibrionales</taxon>
        <taxon>Cellvibrionaceae</taxon>
        <taxon>Saccharophagus</taxon>
    </lineage>
</organism>